<sequence length="429" mass="46995">MMKPTASRRTAPATSRSAVVLGHQYALEAEEYAASGHLDRAEQLEQLASQCYLRALDDIGPLDKKTRVALKLIAENHEQRAVRWQMALAPSDVAPASPQLRPVFSSSPSFVAAPTKTQAPIAAPAVPSTSMHEVASEMEDLHERLKALGLSGYAPNAAARQSAASRQYLSSDLGDSFCLLPTGNRMPVVSRVDGETTLKAAYGNRSKNYRERYIGQLSTAPTSRLSIPTSIKEDETMSSPDKPLHEDDVLSTSPPPDAGHMEHLKATLAQQKHELARLTHTVKTLSAENAKLRQEAQDTAGLREENQRLAQSMESFKLEYNQKFLVLKRALEEWRRQQQRHEAKPAAMNIEDSQLVASLRAELDAAHASAQEKDAQLKKYEAWFTSLKASARAKQQTRGVDASGNRAGPSAFAAPSLPPRPPSAPQREL</sequence>
<reference evidence="3 4" key="1">
    <citation type="journal article" date="2014" name="Genome Biol. Evol.">
        <title>The secreted proteins of Achlya hypogyna and Thraustotheca clavata identify the ancestral oomycete secretome and reveal gene acquisitions by horizontal gene transfer.</title>
        <authorList>
            <person name="Misner I."/>
            <person name="Blouin N."/>
            <person name="Leonard G."/>
            <person name="Richards T.A."/>
            <person name="Lane C.E."/>
        </authorList>
    </citation>
    <scope>NUCLEOTIDE SEQUENCE [LARGE SCALE GENOMIC DNA]</scope>
    <source>
        <strain evidence="3 4">ATCC 48635</strain>
    </source>
</reference>
<comment type="caution">
    <text evidence="3">The sequence shown here is derived from an EMBL/GenBank/DDBJ whole genome shotgun (WGS) entry which is preliminary data.</text>
</comment>
<dbReference type="Proteomes" id="UP000243579">
    <property type="component" value="Unassembled WGS sequence"/>
</dbReference>
<dbReference type="OrthoDB" id="77536at2759"/>
<dbReference type="EMBL" id="JNBR01001670">
    <property type="protein sequence ID" value="OQR85490.1"/>
    <property type="molecule type" value="Genomic_DNA"/>
</dbReference>
<feature type="region of interest" description="Disordered" evidence="2">
    <location>
        <begin position="391"/>
        <end position="429"/>
    </location>
</feature>
<gene>
    <name evidence="3" type="ORF">ACHHYP_11763</name>
</gene>
<dbReference type="AlphaFoldDB" id="A0A1V9YIF5"/>
<accession>A0A1V9YIF5</accession>
<evidence type="ECO:0000256" key="2">
    <source>
        <dbReference type="SAM" id="MobiDB-lite"/>
    </source>
</evidence>
<feature type="compositionally biased region" description="Polar residues" evidence="2">
    <location>
        <begin position="220"/>
        <end position="229"/>
    </location>
</feature>
<evidence type="ECO:0000256" key="1">
    <source>
        <dbReference type="SAM" id="Coils"/>
    </source>
</evidence>
<keyword evidence="4" id="KW-1185">Reference proteome</keyword>
<feature type="coiled-coil region" evidence="1">
    <location>
        <begin position="261"/>
        <end position="295"/>
    </location>
</feature>
<proteinExistence type="predicted"/>
<protein>
    <submittedName>
        <fullName evidence="3">Uncharacterized protein</fullName>
    </submittedName>
</protein>
<feature type="compositionally biased region" description="Pro residues" evidence="2">
    <location>
        <begin position="416"/>
        <end position="429"/>
    </location>
</feature>
<keyword evidence="1" id="KW-0175">Coiled coil</keyword>
<feature type="region of interest" description="Disordered" evidence="2">
    <location>
        <begin position="220"/>
        <end position="259"/>
    </location>
</feature>
<evidence type="ECO:0000313" key="3">
    <source>
        <dbReference type="EMBL" id="OQR85490.1"/>
    </source>
</evidence>
<evidence type="ECO:0000313" key="4">
    <source>
        <dbReference type="Proteomes" id="UP000243579"/>
    </source>
</evidence>
<name>A0A1V9YIF5_ACHHY</name>
<organism evidence="3 4">
    <name type="scientific">Achlya hypogyna</name>
    <name type="common">Oomycete</name>
    <name type="synonym">Protoachlya hypogyna</name>
    <dbReference type="NCBI Taxonomy" id="1202772"/>
    <lineage>
        <taxon>Eukaryota</taxon>
        <taxon>Sar</taxon>
        <taxon>Stramenopiles</taxon>
        <taxon>Oomycota</taxon>
        <taxon>Saprolegniomycetes</taxon>
        <taxon>Saprolegniales</taxon>
        <taxon>Achlyaceae</taxon>
        <taxon>Achlya</taxon>
    </lineage>
</organism>